<feature type="transmembrane region" description="Helical" evidence="3">
    <location>
        <begin position="50"/>
        <end position="76"/>
    </location>
</feature>
<evidence type="ECO:0000256" key="2">
    <source>
        <dbReference type="ARBA" id="ARBA00006727"/>
    </source>
</evidence>
<comment type="caution">
    <text evidence="5">The sequence shown here is derived from an EMBL/GenBank/DDBJ whole genome shotgun (WGS) entry which is preliminary data.</text>
</comment>
<protein>
    <submittedName>
        <fullName evidence="5">Transporter</fullName>
    </submittedName>
</protein>
<evidence type="ECO:0000259" key="4">
    <source>
        <dbReference type="PROSITE" id="PS50850"/>
    </source>
</evidence>
<evidence type="ECO:0000256" key="3">
    <source>
        <dbReference type="SAM" id="Phobius"/>
    </source>
</evidence>
<feature type="transmembrane region" description="Helical" evidence="3">
    <location>
        <begin position="88"/>
        <end position="110"/>
    </location>
</feature>
<dbReference type="PANTHER" id="PTHR11360">
    <property type="entry name" value="MONOCARBOXYLATE TRANSPORTER"/>
    <property type="match status" value="1"/>
</dbReference>
<dbReference type="InterPro" id="IPR011701">
    <property type="entry name" value="MFS"/>
</dbReference>
<dbReference type="AlphaFoldDB" id="A0AAJ0BG79"/>
<feature type="transmembrane region" description="Helical" evidence="3">
    <location>
        <begin position="414"/>
        <end position="437"/>
    </location>
</feature>
<feature type="transmembrane region" description="Helical" evidence="3">
    <location>
        <begin position="117"/>
        <end position="135"/>
    </location>
</feature>
<keyword evidence="3" id="KW-0812">Transmembrane</keyword>
<comment type="similarity">
    <text evidence="2">Belongs to the major facilitator superfamily. Monocarboxylate porter (TC 2.A.1.13) family.</text>
</comment>
<feature type="transmembrane region" description="Helical" evidence="3">
    <location>
        <begin position="350"/>
        <end position="372"/>
    </location>
</feature>
<dbReference type="PROSITE" id="PS50850">
    <property type="entry name" value="MFS"/>
    <property type="match status" value="1"/>
</dbReference>
<keyword evidence="6" id="KW-1185">Reference proteome</keyword>
<dbReference type="SUPFAM" id="SSF103473">
    <property type="entry name" value="MFS general substrate transporter"/>
    <property type="match status" value="1"/>
</dbReference>
<dbReference type="InterPro" id="IPR050327">
    <property type="entry name" value="Proton-linked_MCT"/>
</dbReference>
<gene>
    <name evidence="5" type="ORF">QBC47DRAFT_442727</name>
</gene>
<name>A0AAJ0BG79_9PEZI</name>
<evidence type="ECO:0000313" key="6">
    <source>
        <dbReference type="Proteomes" id="UP001239445"/>
    </source>
</evidence>
<keyword evidence="3" id="KW-0472">Membrane</keyword>
<dbReference type="EMBL" id="MU839830">
    <property type="protein sequence ID" value="KAK1757689.1"/>
    <property type="molecule type" value="Genomic_DNA"/>
</dbReference>
<keyword evidence="3" id="KW-1133">Transmembrane helix</keyword>
<feature type="transmembrane region" description="Helical" evidence="3">
    <location>
        <begin position="384"/>
        <end position="408"/>
    </location>
</feature>
<dbReference type="PANTHER" id="PTHR11360:SF230">
    <property type="entry name" value="MONOCARBOXYLATE TRANSPORTER, PUTATIVE (AFU_ORTHOLOGUE AFUA_2G12790)-RELATED"/>
    <property type="match status" value="1"/>
</dbReference>
<reference evidence="5" key="1">
    <citation type="submission" date="2023-06" db="EMBL/GenBank/DDBJ databases">
        <title>Genome-scale phylogeny and comparative genomics of the fungal order Sordariales.</title>
        <authorList>
            <consortium name="Lawrence Berkeley National Laboratory"/>
            <person name="Hensen N."/>
            <person name="Bonometti L."/>
            <person name="Westerberg I."/>
            <person name="Brannstrom I.O."/>
            <person name="Guillou S."/>
            <person name="Cros-Aarteil S."/>
            <person name="Calhoun S."/>
            <person name="Haridas S."/>
            <person name="Kuo A."/>
            <person name="Mondo S."/>
            <person name="Pangilinan J."/>
            <person name="Riley R."/>
            <person name="Labutti K."/>
            <person name="Andreopoulos B."/>
            <person name="Lipzen A."/>
            <person name="Chen C."/>
            <person name="Yanf M."/>
            <person name="Daum C."/>
            <person name="Ng V."/>
            <person name="Clum A."/>
            <person name="Steindorff A."/>
            <person name="Ohm R."/>
            <person name="Martin F."/>
            <person name="Silar P."/>
            <person name="Natvig D."/>
            <person name="Lalanne C."/>
            <person name="Gautier V."/>
            <person name="Ament-Velasquez S.L."/>
            <person name="Kruys A."/>
            <person name="Hutchinson M.I."/>
            <person name="Powell A.J."/>
            <person name="Barry K."/>
            <person name="Miller A.N."/>
            <person name="Grigoriev I.V."/>
            <person name="Debuchy R."/>
            <person name="Gladieux P."/>
            <person name="Thoren M.H."/>
            <person name="Johannesson H."/>
        </authorList>
    </citation>
    <scope>NUCLEOTIDE SEQUENCE</scope>
    <source>
        <strain evidence="5">PSN4</strain>
    </source>
</reference>
<evidence type="ECO:0000313" key="5">
    <source>
        <dbReference type="EMBL" id="KAK1757689.1"/>
    </source>
</evidence>
<feature type="transmembrane region" description="Helical" evidence="3">
    <location>
        <begin position="206"/>
        <end position="225"/>
    </location>
</feature>
<evidence type="ECO:0000256" key="1">
    <source>
        <dbReference type="ARBA" id="ARBA00004141"/>
    </source>
</evidence>
<dbReference type="GO" id="GO:0022857">
    <property type="term" value="F:transmembrane transporter activity"/>
    <property type="evidence" value="ECO:0007669"/>
    <property type="project" value="InterPro"/>
</dbReference>
<feature type="transmembrane region" description="Helical" evidence="3">
    <location>
        <begin position="252"/>
        <end position="273"/>
    </location>
</feature>
<feature type="transmembrane region" description="Helical" evidence="3">
    <location>
        <begin position="141"/>
        <end position="161"/>
    </location>
</feature>
<accession>A0AAJ0BG79</accession>
<dbReference type="InterPro" id="IPR036259">
    <property type="entry name" value="MFS_trans_sf"/>
</dbReference>
<dbReference type="InterPro" id="IPR020846">
    <property type="entry name" value="MFS_dom"/>
</dbReference>
<feature type="transmembrane region" description="Helical" evidence="3">
    <location>
        <begin position="325"/>
        <end position="344"/>
    </location>
</feature>
<dbReference type="Gene3D" id="1.20.1250.20">
    <property type="entry name" value="MFS general substrate transporter like domains"/>
    <property type="match status" value="1"/>
</dbReference>
<feature type="domain" description="Major facilitator superfamily (MFS) profile" evidence="4">
    <location>
        <begin position="51"/>
        <end position="440"/>
    </location>
</feature>
<organism evidence="5 6">
    <name type="scientific">Echria macrotheca</name>
    <dbReference type="NCBI Taxonomy" id="438768"/>
    <lineage>
        <taxon>Eukaryota</taxon>
        <taxon>Fungi</taxon>
        <taxon>Dikarya</taxon>
        <taxon>Ascomycota</taxon>
        <taxon>Pezizomycotina</taxon>
        <taxon>Sordariomycetes</taxon>
        <taxon>Sordariomycetidae</taxon>
        <taxon>Sordariales</taxon>
        <taxon>Schizotheciaceae</taxon>
        <taxon>Echria</taxon>
    </lineage>
</organism>
<dbReference type="Proteomes" id="UP001239445">
    <property type="component" value="Unassembled WGS sequence"/>
</dbReference>
<feature type="transmembrane region" description="Helical" evidence="3">
    <location>
        <begin position="293"/>
        <end position="313"/>
    </location>
</feature>
<dbReference type="Pfam" id="PF07690">
    <property type="entry name" value="MFS_1"/>
    <property type="match status" value="1"/>
</dbReference>
<feature type="transmembrane region" description="Helical" evidence="3">
    <location>
        <begin position="173"/>
        <end position="194"/>
    </location>
</feature>
<proteinExistence type="inferred from homology"/>
<comment type="subcellular location">
    <subcellularLocation>
        <location evidence="1">Membrane</location>
        <topology evidence="1">Multi-pass membrane protein</topology>
    </subcellularLocation>
</comment>
<dbReference type="GO" id="GO:0016020">
    <property type="term" value="C:membrane"/>
    <property type="evidence" value="ECO:0007669"/>
    <property type="project" value="UniProtKB-SubCell"/>
</dbReference>
<sequence>MAPKAEPGTGNRDVLLPLHHLMPHAGEAAATTAQAETKFKLDAGWRPWRVVIGCFCLSTSIYGLLSSIGLFQTYWLTHQLVGYTEIEVSWIISMFGFLDCFFGGPAGLLFDRFGLRWLLPLSCAIYTASFIGLAFSSTYGQFMGCLVVAGISAATPTTIAFSIVNQWFRSKEGIATGCVTLGAAVGGIFFSLTLQALFDVFSWRDAVLVVSGIIALLLLLGNFLVETNLPRGPTMAVPDLRKVQQLFRCSRFWLASYAVFAWELVLFVQWGTIPSYAVSVGMGSSQFHLMMSYNMTVHLARGAIIGRTIPLWISDRKLGPLNTAILMNIFTIAAVLIIWLPFGASSIQALYVVVVLLGVGTGSFVPLGVACVSTLSEAGNTGTWLGSVYSVSGFATLIGNPSTGAILARYGSPGLVAFLTAVLVSAVASATVLRWLCHGRRWIIKDKI</sequence>